<feature type="compositionally biased region" description="Polar residues" evidence="1">
    <location>
        <begin position="499"/>
        <end position="508"/>
    </location>
</feature>
<feature type="compositionally biased region" description="Basic and acidic residues" evidence="1">
    <location>
        <begin position="302"/>
        <end position="318"/>
    </location>
</feature>
<dbReference type="GeneID" id="30191481"/>
<keyword evidence="3" id="KW-1185">Reference proteome</keyword>
<feature type="compositionally biased region" description="Polar residues" evidence="1">
    <location>
        <begin position="624"/>
        <end position="639"/>
    </location>
</feature>
<proteinExistence type="predicted"/>
<feature type="compositionally biased region" description="Basic and acidic residues" evidence="1">
    <location>
        <begin position="850"/>
        <end position="859"/>
    </location>
</feature>
<feature type="region of interest" description="Disordered" evidence="1">
    <location>
        <begin position="488"/>
        <end position="512"/>
    </location>
</feature>
<feature type="compositionally biased region" description="Basic residues" evidence="1">
    <location>
        <begin position="55"/>
        <end position="65"/>
    </location>
</feature>
<comment type="caution">
    <text evidence="2">The sequence shown here is derived from an EMBL/GenBank/DDBJ whole genome shotgun (WGS) entry which is preliminary data.</text>
</comment>
<feature type="region of interest" description="Disordered" evidence="1">
    <location>
        <begin position="161"/>
        <end position="206"/>
    </location>
</feature>
<sequence>MTADYHRMDRLQNAFTNLRTRTYSSADTLPQPSADEWYIPYTGNPTLPQQDPQRPQKKATHHRKTSSLGGNLRSAMCGAEMEDDGHDRRDVRYNPAAASAQRFLSRSHKGSSPSFSFPSSQESLNHNPAPVTRFPSYTSVPTGLEEPNILFSPLNRELRAKAESSGESVPLRDQPTLEESSADIRRRTVSLPNRSHHNLDTYQQKDEPRQWLVPSARELFLFPRPHLYPRPSQRAQTRVRRNSIESFSTTSSDNGARVLEKTQARAKERNDWATLVQRRGRSLSLGGRAEPPPDAPIVGNAKARERERSRSRSRERGRNGSMLNISLGGVQGRKRSASLGSRWGRHSKNSSVSDKGERGDNVNNFGKEDGSPAIPKSFDFTRSNNTFRRGGMPPRRLGVSDPNLIGSYQRNNPTPSLAHSRGYTQSHPDLYNTLHSYHEPRNPAASVPIGRTLHFKQPSVADRGGVVVISRNASSRWASSRANRSVPFLETEKPLPSLPTEQRLSSAPSDMPVSPTVDSLMFGMSPAFRGSGEFEAAQDEWQRGQQEIGVAVSPGLCHDPEAEVERSQRPEDLRFSDGSSKARDFLAKQQKLARMRKAFKAPVQSPAGYRRPGPISPHVLSPLYASTTSNGDSSRAANDSSGLLPSAPSPASSAKIQIRQPTIEERGHSRSTSVGVIEGQGKDPQALTAERPWSGSDLELKSKHGSRPSTAEHRTRSSGISTVQDEEDFHGLFFRTPHDAQSTPSLPSGNLFPPLPPLPPMSSRGSRLSFGVDTISRGNGQGLAHSTSDSQLRRTSAGSDGTMLEINTPDTMLEEILTQGLDVGPRPVTPPRRKLLAPIAIERPIGVTVRQDDSFERLPHQSQDYQSPSRPESGTMPPQNPTVLPSPVTFSLAPKQPIVSHSHHPFAHPHNFPSTQSLHTPLQSGRSRSRGDGLAVSPAMSWYRDSAAVSFVDDFPSPPGRYDVGEEEGEEMIYSPAKKRTDLSSSS</sequence>
<feature type="region of interest" description="Disordered" evidence="1">
    <location>
        <begin position="99"/>
        <end position="126"/>
    </location>
</feature>
<feature type="region of interest" description="Disordered" evidence="1">
    <location>
        <begin position="953"/>
        <end position="987"/>
    </location>
</feature>
<feature type="compositionally biased region" description="Basic and acidic residues" evidence="1">
    <location>
        <begin position="197"/>
        <end position="206"/>
    </location>
</feature>
<feature type="region of interest" description="Disordered" evidence="1">
    <location>
        <begin position="231"/>
        <end position="257"/>
    </location>
</feature>
<feature type="region of interest" description="Disordered" evidence="1">
    <location>
        <begin position="597"/>
        <end position="723"/>
    </location>
</feature>
<feature type="region of interest" description="Disordered" evidence="1">
    <location>
        <begin position="561"/>
        <end position="582"/>
    </location>
</feature>
<evidence type="ECO:0000313" key="2">
    <source>
        <dbReference type="EMBL" id="ODO03421.1"/>
    </source>
</evidence>
<dbReference type="RefSeq" id="XP_019033472.1">
    <property type="nucleotide sequence ID" value="XM_019174420.1"/>
</dbReference>
<reference evidence="2 3" key="1">
    <citation type="submission" date="2016-06" db="EMBL/GenBank/DDBJ databases">
        <title>Evolution of pathogenesis and genome organization in the Tremellales.</title>
        <authorList>
            <person name="Cuomo C."/>
            <person name="Litvintseva A."/>
            <person name="Heitman J."/>
            <person name="Chen Y."/>
            <person name="Sun S."/>
            <person name="Springer D."/>
            <person name="Dromer F."/>
            <person name="Young S."/>
            <person name="Zeng Q."/>
            <person name="Chapman S."/>
            <person name="Gujja S."/>
            <person name="Saif S."/>
            <person name="Birren B."/>
        </authorList>
    </citation>
    <scope>NUCLEOTIDE SEQUENCE [LARGE SCALE GENOMIC DNA]</scope>
    <source>
        <strain evidence="2 3">CBS 7118</strain>
    </source>
</reference>
<feature type="compositionally biased region" description="Basic and acidic residues" evidence="1">
    <location>
        <begin position="354"/>
        <end position="370"/>
    </location>
</feature>
<gene>
    <name evidence="2" type="ORF">L198_02268</name>
</gene>
<accession>A0A1E3JRB7</accession>
<protein>
    <submittedName>
        <fullName evidence="2">Uncharacterized protein</fullName>
    </submittedName>
</protein>
<feature type="region of interest" description="Disordered" evidence="1">
    <location>
        <begin position="776"/>
        <end position="805"/>
    </location>
</feature>
<feature type="compositionally biased region" description="Polar residues" evidence="1">
    <location>
        <begin position="912"/>
        <end position="926"/>
    </location>
</feature>
<feature type="compositionally biased region" description="Polar residues" evidence="1">
    <location>
        <begin position="244"/>
        <end position="254"/>
    </location>
</feature>
<feature type="compositionally biased region" description="Polar residues" evidence="1">
    <location>
        <begin position="406"/>
        <end position="427"/>
    </location>
</feature>
<feature type="compositionally biased region" description="Polar residues" evidence="1">
    <location>
        <begin position="860"/>
        <end position="872"/>
    </location>
</feature>
<evidence type="ECO:0000256" key="1">
    <source>
        <dbReference type="SAM" id="MobiDB-lite"/>
    </source>
</evidence>
<feature type="region of interest" description="Disordered" evidence="1">
    <location>
        <begin position="282"/>
        <end position="430"/>
    </location>
</feature>
<dbReference type="AlphaFoldDB" id="A0A1E3JRB7"/>
<feature type="compositionally biased region" description="Polar residues" evidence="1">
    <location>
        <begin position="43"/>
        <end position="53"/>
    </location>
</feature>
<name>A0A1E3JRB7_9TREE</name>
<feature type="compositionally biased region" description="Low complexity" evidence="1">
    <location>
        <begin position="640"/>
        <end position="654"/>
    </location>
</feature>
<evidence type="ECO:0000313" key="3">
    <source>
        <dbReference type="Proteomes" id="UP000094819"/>
    </source>
</evidence>
<feature type="compositionally biased region" description="Polar residues" evidence="1">
    <location>
        <begin position="784"/>
        <end position="799"/>
    </location>
</feature>
<feature type="region of interest" description="Disordered" evidence="1">
    <location>
        <begin position="25"/>
        <end position="74"/>
    </location>
</feature>
<feature type="compositionally biased region" description="Low complexity" evidence="1">
    <location>
        <begin position="111"/>
        <end position="120"/>
    </location>
</feature>
<dbReference type="OrthoDB" id="2563793at2759"/>
<organism evidence="2 3">
    <name type="scientific">Cryptococcus wingfieldii CBS 7118</name>
    <dbReference type="NCBI Taxonomy" id="1295528"/>
    <lineage>
        <taxon>Eukaryota</taxon>
        <taxon>Fungi</taxon>
        <taxon>Dikarya</taxon>
        <taxon>Basidiomycota</taxon>
        <taxon>Agaricomycotina</taxon>
        <taxon>Tremellomycetes</taxon>
        <taxon>Tremellales</taxon>
        <taxon>Cryptococcaceae</taxon>
        <taxon>Cryptococcus</taxon>
    </lineage>
</organism>
<dbReference type="EMBL" id="AWGH01000005">
    <property type="protein sequence ID" value="ODO03421.1"/>
    <property type="molecule type" value="Genomic_DNA"/>
</dbReference>
<feature type="region of interest" description="Disordered" evidence="1">
    <location>
        <begin position="848"/>
        <end position="936"/>
    </location>
</feature>
<dbReference type="Proteomes" id="UP000094819">
    <property type="component" value="Unassembled WGS sequence"/>
</dbReference>